<protein>
    <submittedName>
        <fullName evidence="1">Uncharacterized protein</fullName>
    </submittedName>
</protein>
<proteinExistence type="predicted"/>
<name>A0A9N7TP32_PLEPL</name>
<accession>A0A9N7TP32</accession>
<dbReference type="AlphaFoldDB" id="A0A9N7TP32"/>
<dbReference type="Proteomes" id="UP001153269">
    <property type="component" value="Unassembled WGS sequence"/>
</dbReference>
<evidence type="ECO:0000313" key="1">
    <source>
        <dbReference type="EMBL" id="CAB1416500.1"/>
    </source>
</evidence>
<dbReference type="EMBL" id="CADEAL010000212">
    <property type="protein sequence ID" value="CAB1416500.1"/>
    <property type="molecule type" value="Genomic_DNA"/>
</dbReference>
<evidence type="ECO:0000313" key="2">
    <source>
        <dbReference type="Proteomes" id="UP001153269"/>
    </source>
</evidence>
<keyword evidence="2" id="KW-1185">Reference proteome</keyword>
<comment type="caution">
    <text evidence="1">The sequence shown here is derived from an EMBL/GenBank/DDBJ whole genome shotgun (WGS) entry which is preliminary data.</text>
</comment>
<reference evidence="1" key="1">
    <citation type="submission" date="2020-03" db="EMBL/GenBank/DDBJ databases">
        <authorList>
            <person name="Weist P."/>
        </authorList>
    </citation>
    <scope>NUCLEOTIDE SEQUENCE</scope>
</reference>
<organism evidence="1 2">
    <name type="scientific">Pleuronectes platessa</name>
    <name type="common">European plaice</name>
    <dbReference type="NCBI Taxonomy" id="8262"/>
    <lineage>
        <taxon>Eukaryota</taxon>
        <taxon>Metazoa</taxon>
        <taxon>Chordata</taxon>
        <taxon>Craniata</taxon>
        <taxon>Vertebrata</taxon>
        <taxon>Euteleostomi</taxon>
        <taxon>Actinopterygii</taxon>
        <taxon>Neopterygii</taxon>
        <taxon>Teleostei</taxon>
        <taxon>Neoteleostei</taxon>
        <taxon>Acanthomorphata</taxon>
        <taxon>Carangaria</taxon>
        <taxon>Pleuronectiformes</taxon>
        <taxon>Pleuronectoidei</taxon>
        <taxon>Pleuronectidae</taxon>
        <taxon>Pleuronectes</taxon>
    </lineage>
</organism>
<sequence>MFQRRTARSFPISASEEAIKEFLSYVTSLPPPTEIGAIELDEPQFALLESTGHSSTCSHYVPSVISPPPRSPLSNTPSFLPSHPNILLLLYPSSFYHHHR</sequence>
<gene>
    <name evidence="1" type="ORF">PLEPLA_LOCUS4291</name>
</gene>